<accession>A0A0J8C0V5</accession>
<dbReference type="OrthoDB" id="9807558at2"/>
<dbReference type="InterPro" id="IPR029016">
    <property type="entry name" value="GAF-like_dom_sf"/>
</dbReference>
<evidence type="ECO:0000256" key="1">
    <source>
        <dbReference type="ARBA" id="ARBA00022798"/>
    </source>
</evidence>
<dbReference type="InterPro" id="IPR012794">
    <property type="entry name" value="PcaR_PcaU"/>
</dbReference>
<name>A0A0J8C0V5_STRVR</name>
<dbReference type="Proteomes" id="UP000037432">
    <property type="component" value="Unassembled WGS sequence"/>
</dbReference>
<dbReference type="PROSITE" id="PS51078">
    <property type="entry name" value="ICLR_ED"/>
    <property type="match status" value="1"/>
</dbReference>
<dbReference type="NCBIfam" id="TIGR02431">
    <property type="entry name" value="pcaR_pcaU"/>
    <property type="match status" value="1"/>
</dbReference>
<dbReference type="PATRIC" id="fig|1938.3.peg.6257"/>
<proteinExistence type="predicted"/>
<keyword evidence="5" id="KW-0804">Transcription</keyword>
<dbReference type="EMBL" id="LFNT01000037">
    <property type="protein sequence ID" value="KMS71345.1"/>
    <property type="molecule type" value="Genomic_DNA"/>
</dbReference>
<evidence type="ECO:0000256" key="2">
    <source>
        <dbReference type="ARBA" id="ARBA00023015"/>
    </source>
</evidence>
<keyword evidence="4" id="KW-0010">Activator</keyword>
<comment type="function">
    <text evidence="6">May be an activator protein for the gylABX operon.</text>
</comment>
<dbReference type="Pfam" id="PF01614">
    <property type="entry name" value="IclR_C"/>
    <property type="match status" value="1"/>
</dbReference>
<comment type="caution">
    <text evidence="10">The sequence shown here is derived from an EMBL/GenBank/DDBJ whole genome shotgun (WGS) entry which is preliminary data.</text>
</comment>
<keyword evidence="1" id="KW-0319">Glycerol metabolism</keyword>
<dbReference type="PROSITE" id="PS51077">
    <property type="entry name" value="HTH_ICLR"/>
    <property type="match status" value="1"/>
</dbReference>
<dbReference type="Gene3D" id="1.10.10.10">
    <property type="entry name" value="Winged helix-like DNA-binding domain superfamily/Winged helix DNA-binding domain"/>
    <property type="match status" value="1"/>
</dbReference>
<keyword evidence="2" id="KW-0805">Transcription regulation</keyword>
<evidence type="ECO:0000259" key="8">
    <source>
        <dbReference type="PROSITE" id="PS51077"/>
    </source>
</evidence>
<dbReference type="GO" id="GO:0006071">
    <property type="term" value="P:glycerol metabolic process"/>
    <property type="evidence" value="ECO:0007669"/>
    <property type="project" value="UniProtKB-KW"/>
</dbReference>
<dbReference type="Gene3D" id="3.30.450.40">
    <property type="match status" value="1"/>
</dbReference>
<evidence type="ECO:0000313" key="10">
    <source>
        <dbReference type="EMBL" id="KMS71345.1"/>
    </source>
</evidence>
<dbReference type="GO" id="GO:0046278">
    <property type="term" value="P:3,4-dihydroxybenzoate metabolic process"/>
    <property type="evidence" value="ECO:0007669"/>
    <property type="project" value="InterPro"/>
</dbReference>
<organism evidence="10 11">
    <name type="scientific">Streptomyces viridochromogenes</name>
    <dbReference type="NCBI Taxonomy" id="1938"/>
    <lineage>
        <taxon>Bacteria</taxon>
        <taxon>Bacillati</taxon>
        <taxon>Actinomycetota</taxon>
        <taxon>Actinomycetes</taxon>
        <taxon>Kitasatosporales</taxon>
        <taxon>Streptomycetaceae</taxon>
        <taxon>Streptomyces</taxon>
    </lineage>
</organism>
<evidence type="ECO:0000313" key="11">
    <source>
        <dbReference type="Proteomes" id="UP000037432"/>
    </source>
</evidence>
<protein>
    <recommendedName>
        <fullName evidence="7">Glycerol operon regulatory protein</fullName>
    </recommendedName>
</protein>
<dbReference type="SUPFAM" id="SSF55781">
    <property type="entry name" value="GAF domain-like"/>
    <property type="match status" value="1"/>
</dbReference>
<evidence type="ECO:0000256" key="3">
    <source>
        <dbReference type="ARBA" id="ARBA00023125"/>
    </source>
</evidence>
<dbReference type="InterPro" id="IPR005471">
    <property type="entry name" value="Tscrpt_reg_IclR_N"/>
</dbReference>
<keyword evidence="3" id="KW-0238">DNA-binding</keyword>
<dbReference type="InterPro" id="IPR014757">
    <property type="entry name" value="Tscrpt_reg_IclR_C"/>
</dbReference>
<dbReference type="GO" id="GO:0003677">
    <property type="term" value="F:DNA binding"/>
    <property type="evidence" value="ECO:0007669"/>
    <property type="project" value="UniProtKB-KW"/>
</dbReference>
<dbReference type="InterPro" id="IPR036390">
    <property type="entry name" value="WH_DNA-bd_sf"/>
</dbReference>
<evidence type="ECO:0000256" key="4">
    <source>
        <dbReference type="ARBA" id="ARBA00023159"/>
    </source>
</evidence>
<dbReference type="PANTHER" id="PTHR30136:SF34">
    <property type="entry name" value="TRANSCRIPTIONAL REGULATOR"/>
    <property type="match status" value="1"/>
</dbReference>
<dbReference type="RefSeq" id="WP_048584082.1">
    <property type="nucleotide sequence ID" value="NZ_LFNT01000037.1"/>
</dbReference>
<sequence>MRKPDEERDLIRALSRGLDMILAFSHHRVRMTLTEAAEATGLSRPTARRILLTLQDQGYVRTDGKTFALTPRVLALGYAYLSSLNLTEITQPFMERVVQATGEGCSLATLDDTDVVYVTRVPTHRVTSITLATGTRLPAHATSLGHVLLADLTTAELDRYLSRADLRPLTARTIRTPAELIERLNLVREQGWAMVDQELEEGLRSIAAPVRDANGRVIAAMGLSSLIATTDADAVREQLLPPLLTATNGVSTELGAGLNRMGER</sequence>
<dbReference type="GO" id="GO:0045892">
    <property type="term" value="P:negative regulation of DNA-templated transcription"/>
    <property type="evidence" value="ECO:0007669"/>
    <property type="project" value="TreeGrafter"/>
</dbReference>
<evidence type="ECO:0000256" key="7">
    <source>
        <dbReference type="ARBA" id="ARBA00070406"/>
    </source>
</evidence>
<reference evidence="10 11" key="1">
    <citation type="submission" date="2015-06" db="EMBL/GenBank/DDBJ databases">
        <authorList>
            <person name="Ju K.-S."/>
            <person name="Doroghazi J.R."/>
            <person name="Metcalf W.W."/>
        </authorList>
    </citation>
    <scope>NUCLEOTIDE SEQUENCE [LARGE SCALE GENOMIC DNA]</scope>
    <source>
        <strain evidence="10 11">NRRL 3414</strain>
    </source>
</reference>
<evidence type="ECO:0000256" key="6">
    <source>
        <dbReference type="ARBA" id="ARBA00058938"/>
    </source>
</evidence>
<dbReference type="InterPro" id="IPR036388">
    <property type="entry name" value="WH-like_DNA-bd_sf"/>
</dbReference>
<gene>
    <name evidence="10" type="ORF">ACM01_27580</name>
</gene>
<evidence type="ECO:0000256" key="5">
    <source>
        <dbReference type="ARBA" id="ARBA00023163"/>
    </source>
</evidence>
<dbReference type="SUPFAM" id="SSF46785">
    <property type="entry name" value="Winged helix' DNA-binding domain"/>
    <property type="match status" value="1"/>
</dbReference>
<dbReference type="GO" id="GO:0045893">
    <property type="term" value="P:positive regulation of DNA-templated transcription"/>
    <property type="evidence" value="ECO:0007669"/>
    <property type="project" value="InterPro"/>
</dbReference>
<dbReference type="PANTHER" id="PTHR30136">
    <property type="entry name" value="HELIX-TURN-HELIX TRANSCRIPTIONAL REGULATOR, ICLR FAMILY"/>
    <property type="match status" value="1"/>
</dbReference>
<dbReference type="FunFam" id="1.10.10.10:FF:000056">
    <property type="entry name" value="IclR family transcriptional regulator"/>
    <property type="match status" value="1"/>
</dbReference>
<evidence type="ECO:0000259" key="9">
    <source>
        <dbReference type="PROSITE" id="PS51078"/>
    </source>
</evidence>
<feature type="domain" description="IclR-ED" evidence="9">
    <location>
        <begin position="72"/>
        <end position="256"/>
    </location>
</feature>
<feature type="domain" description="HTH iclR-type" evidence="8">
    <location>
        <begin position="11"/>
        <end position="71"/>
    </location>
</feature>
<dbReference type="InterPro" id="IPR050707">
    <property type="entry name" value="HTH_MetabolicPath_Reg"/>
</dbReference>
<dbReference type="AlphaFoldDB" id="A0A0J8C0V5"/>
<dbReference type="SMART" id="SM00346">
    <property type="entry name" value="HTH_ICLR"/>
    <property type="match status" value="1"/>
</dbReference>
<dbReference type="Pfam" id="PF09339">
    <property type="entry name" value="HTH_IclR"/>
    <property type="match status" value="1"/>
</dbReference>
<dbReference type="GO" id="GO:0003700">
    <property type="term" value="F:DNA-binding transcription factor activity"/>
    <property type="evidence" value="ECO:0007669"/>
    <property type="project" value="TreeGrafter"/>
</dbReference>